<name>A0A2N1PN40_9BACT</name>
<evidence type="ECO:0000313" key="9">
    <source>
        <dbReference type="Proteomes" id="UP000233256"/>
    </source>
</evidence>
<keyword evidence="4" id="KW-0482">Metalloprotease</keyword>
<evidence type="ECO:0000259" key="5">
    <source>
        <dbReference type="Pfam" id="PF01523"/>
    </source>
</evidence>
<comment type="similarity">
    <text evidence="1">Belongs to the peptidase U62 family.</text>
</comment>
<comment type="caution">
    <text evidence="8">The sequence shown here is derived from an EMBL/GenBank/DDBJ whole genome shotgun (WGS) entry which is preliminary data.</text>
</comment>
<dbReference type="Proteomes" id="UP000233256">
    <property type="component" value="Unassembled WGS sequence"/>
</dbReference>
<dbReference type="InterPro" id="IPR045570">
    <property type="entry name" value="Metalloprtase-TldD/E_cen_dom"/>
</dbReference>
<feature type="domain" description="Metalloprotease TldD/E N-terminal" evidence="5">
    <location>
        <begin position="21"/>
        <end position="85"/>
    </location>
</feature>
<dbReference type="InterPro" id="IPR035068">
    <property type="entry name" value="TldD/PmbA_N"/>
</dbReference>
<feature type="domain" description="Metalloprotease TldD/E central" evidence="7">
    <location>
        <begin position="115"/>
        <end position="225"/>
    </location>
</feature>
<evidence type="ECO:0000256" key="3">
    <source>
        <dbReference type="ARBA" id="ARBA00022801"/>
    </source>
</evidence>
<proteinExistence type="inferred from homology"/>
<sequence length="483" mass="53023">MDRELARYALDLAVRRGAEYCDVRIVATTHQNIEVKNGKLENVNDSYNIGIGIRVLVNGAWGFAGNSDMKKTKVGIAVERAFDIARASAMVCPKPIILSPRPAVRAQWDTPFEIDPFQVSLEDKLSILFAADREMREVEGVKVSTASMDIYRQEKFFVNSEGSEIFQTITQTGGGISSTAVGNGEVQTRSYPSSFRGQYSSTGYELINRIDLVGNARRTAEESVQLLTAKQCESGRRTLILGESQLALQIHESCGHPTELDRVFGMEANFAGTSFMTTDLLGNLKYGSDIVNIVSDATCPGGLGTYGFDDEGIPGQKVHIIKDGIFVGYQTSRETARILGQQSNGTMRAQSWNDIPLIRMANINLLPGDSELEEMIATTEDGLLLTTNRSWSIDDKRLNFQFGTEIGWEIKNGKLGAMVKNPTYGGRTPEFWNSCDAIANEKHYGLWGTPNCGKGQPMQVMRVGHGCSYARFNNVKVGVGYAG</sequence>
<dbReference type="Pfam" id="PF19290">
    <property type="entry name" value="PmbA_TldD_2nd"/>
    <property type="match status" value="1"/>
</dbReference>
<dbReference type="GO" id="GO:0008237">
    <property type="term" value="F:metallopeptidase activity"/>
    <property type="evidence" value="ECO:0007669"/>
    <property type="project" value="UniProtKB-KW"/>
</dbReference>
<dbReference type="Pfam" id="PF19289">
    <property type="entry name" value="PmbA_TldD_3rd"/>
    <property type="match status" value="1"/>
</dbReference>
<reference evidence="8 9" key="1">
    <citation type="journal article" date="2017" name="ISME J.">
        <title>Potential for microbial H2 and metal transformations associated with novel bacteria and archaea in deep terrestrial subsurface sediments.</title>
        <authorList>
            <person name="Hernsdorf A.W."/>
            <person name="Amano Y."/>
            <person name="Miyakawa K."/>
            <person name="Ise K."/>
            <person name="Suzuki Y."/>
            <person name="Anantharaman K."/>
            <person name="Probst A."/>
            <person name="Burstein D."/>
            <person name="Thomas B.C."/>
            <person name="Banfield J.F."/>
        </authorList>
    </citation>
    <scope>NUCLEOTIDE SEQUENCE [LARGE SCALE GENOMIC DNA]</scope>
    <source>
        <strain evidence="8">HGW-Wallbacteria-1</strain>
    </source>
</reference>
<evidence type="ECO:0000259" key="6">
    <source>
        <dbReference type="Pfam" id="PF19289"/>
    </source>
</evidence>
<dbReference type="PANTHER" id="PTHR30624">
    <property type="entry name" value="UNCHARACTERIZED PROTEIN TLDD AND PMBA"/>
    <property type="match status" value="1"/>
</dbReference>
<evidence type="ECO:0000313" key="8">
    <source>
        <dbReference type="EMBL" id="PKK89740.1"/>
    </source>
</evidence>
<accession>A0A2N1PN40</accession>
<dbReference type="GO" id="GO:0005829">
    <property type="term" value="C:cytosol"/>
    <property type="evidence" value="ECO:0007669"/>
    <property type="project" value="TreeGrafter"/>
</dbReference>
<keyword evidence="2" id="KW-0645">Protease</keyword>
<dbReference type="InterPro" id="IPR051463">
    <property type="entry name" value="Peptidase_U62_metallo"/>
</dbReference>
<dbReference type="GO" id="GO:0006508">
    <property type="term" value="P:proteolysis"/>
    <property type="evidence" value="ECO:0007669"/>
    <property type="project" value="UniProtKB-KW"/>
</dbReference>
<organism evidence="8 9">
    <name type="scientific">Candidatus Wallbacteria bacterium HGW-Wallbacteria-1</name>
    <dbReference type="NCBI Taxonomy" id="2013854"/>
    <lineage>
        <taxon>Bacteria</taxon>
        <taxon>Candidatus Walliibacteriota</taxon>
    </lineage>
</organism>
<gene>
    <name evidence="8" type="ORF">CVV64_13130</name>
</gene>
<protein>
    <submittedName>
        <fullName evidence="8">Peptidase C69</fullName>
    </submittedName>
</protein>
<feature type="domain" description="Metalloprotease TldD/E C-terminal" evidence="6">
    <location>
        <begin position="235"/>
        <end position="478"/>
    </location>
</feature>
<dbReference type="InterPro" id="IPR036059">
    <property type="entry name" value="TldD/PmbA_sf"/>
</dbReference>
<evidence type="ECO:0000256" key="1">
    <source>
        <dbReference type="ARBA" id="ARBA00005836"/>
    </source>
</evidence>
<dbReference type="AlphaFoldDB" id="A0A2N1PN40"/>
<dbReference type="FunFam" id="3.30.2290.10:FF:000003">
    <property type="entry name" value="Zinc-dependent protease, TldD/PmbA family"/>
    <property type="match status" value="1"/>
</dbReference>
<dbReference type="Pfam" id="PF01523">
    <property type="entry name" value="PmbA_TldD_1st"/>
    <property type="match status" value="1"/>
</dbReference>
<dbReference type="EMBL" id="PGXC01000013">
    <property type="protein sequence ID" value="PKK89740.1"/>
    <property type="molecule type" value="Genomic_DNA"/>
</dbReference>
<evidence type="ECO:0000256" key="4">
    <source>
        <dbReference type="ARBA" id="ARBA00023049"/>
    </source>
</evidence>
<keyword evidence="3" id="KW-0378">Hydrolase</keyword>
<evidence type="ECO:0000259" key="7">
    <source>
        <dbReference type="Pfam" id="PF19290"/>
    </source>
</evidence>
<dbReference type="InterPro" id="IPR002510">
    <property type="entry name" value="Metalloprtase-TldD/E_N"/>
</dbReference>
<evidence type="ECO:0000256" key="2">
    <source>
        <dbReference type="ARBA" id="ARBA00022670"/>
    </source>
</evidence>
<dbReference type="SUPFAM" id="SSF111283">
    <property type="entry name" value="Putative modulator of DNA gyrase, PmbA/TldD"/>
    <property type="match status" value="1"/>
</dbReference>
<dbReference type="InterPro" id="IPR045569">
    <property type="entry name" value="Metalloprtase-TldD/E_C"/>
</dbReference>
<dbReference type="Gene3D" id="3.30.2290.10">
    <property type="entry name" value="PmbA/TldD superfamily"/>
    <property type="match status" value="1"/>
</dbReference>
<dbReference type="PANTHER" id="PTHR30624:SF10">
    <property type="entry name" value="CONSERVED PROTEIN"/>
    <property type="match status" value="1"/>
</dbReference>